<keyword evidence="3" id="KW-1185">Reference proteome</keyword>
<proteinExistence type="predicted"/>
<accession>A0ABV6HCP5</accession>
<feature type="region of interest" description="Disordered" evidence="1">
    <location>
        <begin position="1"/>
        <end position="53"/>
    </location>
</feature>
<sequence length="53" mass="5847">MEKRKKLLPLHSQSGERGRRNGRDAREGERKKQEVPEGRPDGYGGGRSVSGGV</sequence>
<evidence type="ECO:0000313" key="3">
    <source>
        <dbReference type="Proteomes" id="UP001589774"/>
    </source>
</evidence>
<dbReference type="EMBL" id="JBHLWO010000001">
    <property type="protein sequence ID" value="MFC0316659.1"/>
    <property type="molecule type" value="Genomic_DNA"/>
</dbReference>
<dbReference type="Proteomes" id="UP001589774">
    <property type="component" value="Unassembled WGS sequence"/>
</dbReference>
<reference evidence="2 3" key="1">
    <citation type="submission" date="2024-09" db="EMBL/GenBank/DDBJ databases">
        <authorList>
            <person name="Sun Q."/>
            <person name="Mori K."/>
        </authorList>
    </citation>
    <scope>NUCLEOTIDE SEQUENCE [LARGE SCALE GENOMIC DNA]</scope>
    <source>
        <strain evidence="2 3">CCM 7765</strain>
    </source>
</reference>
<evidence type="ECO:0000313" key="2">
    <source>
        <dbReference type="EMBL" id="MFC0316659.1"/>
    </source>
</evidence>
<name>A0ABV6HCP5_9SPHI</name>
<feature type="compositionally biased region" description="Gly residues" evidence="1">
    <location>
        <begin position="41"/>
        <end position="53"/>
    </location>
</feature>
<evidence type="ECO:0000256" key="1">
    <source>
        <dbReference type="SAM" id="MobiDB-lite"/>
    </source>
</evidence>
<comment type="caution">
    <text evidence="2">The sequence shown here is derived from an EMBL/GenBank/DDBJ whole genome shotgun (WGS) entry which is preliminary data.</text>
</comment>
<dbReference type="RefSeq" id="WP_157622172.1">
    <property type="nucleotide sequence ID" value="NZ_JBHLWO010000001.1"/>
</dbReference>
<feature type="compositionally biased region" description="Basic and acidic residues" evidence="1">
    <location>
        <begin position="14"/>
        <end position="40"/>
    </location>
</feature>
<organism evidence="2 3">
    <name type="scientific">Olivibacter oleidegradans</name>
    <dbReference type="NCBI Taxonomy" id="760123"/>
    <lineage>
        <taxon>Bacteria</taxon>
        <taxon>Pseudomonadati</taxon>
        <taxon>Bacteroidota</taxon>
        <taxon>Sphingobacteriia</taxon>
        <taxon>Sphingobacteriales</taxon>
        <taxon>Sphingobacteriaceae</taxon>
        <taxon>Olivibacter</taxon>
    </lineage>
</organism>
<gene>
    <name evidence="2" type="ORF">ACFFI0_00010</name>
</gene>
<protein>
    <submittedName>
        <fullName evidence="2">Uncharacterized protein</fullName>
    </submittedName>
</protein>